<comment type="subcellular location">
    <subcellularLocation>
        <location evidence="1 5">Bacterial flagellum basal body</location>
    </subcellularLocation>
</comment>
<dbReference type="PANTHER" id="PTHR30435:SF1">
    <property type="entry name" value="FLAGELLAR HOOK PROTEIN FLGE"/>
    <property type="match status" value="1"/>
</dbReference>
<evidence type="ECO:0000256" key="1">
    <source>
        <dbReference type="ARBA" id="ARBA00004117"/>
    </source>
</evidence>
<evidence type="ECO:0000259" key="7">
    <source>
        <dbReference type="Pfam" id="PF06429"/>
    </source>
</evidence>
<dbReference type="RefSeq" id="WP_028482873.1">
    <property type="nucleotide sequence ID" value="NZ_LVVZ01000022.1"/>
</dbReference>
<evidence type="ECO:0000259" key="9">
    <source>
        <dbReference type="Pfam" id="PF22692"/>
    </source>
</evidence>
<feature type="domain" description="Flagellar hook protein FlgE/F/G-like D1" evidence="9">
    <location>
        <begin position="84"/>
        <end position="136"/>
    </location>
</feature>
<evidence type="ECO:0000256" key="3">
    <source>
        <dbReference type="ARBA" id="ARBA00019015"/>
    </source>
</evidence>
<organism evidence="10 11">
    <name type="scientific">Pseudovibrio exalbescens</name>
    <dbReference type="NCBI Taxonomy" id="197461"/>
    <lineage>
        <taxon>Bacteria</taxon>
        <taxon>Pseudomonadati</taxon>
        <taxon>Pseudomonadota</taxon>
        <taxon>Alphaproteobacteria</taxon>
        <taxon>Hyphomicrobiales</taxon>
        <taxon>Stappiaceae</taxon>
        <taxon>Pseudovibrio</taxon>
    </lineage>
</organism>
<dbReference type="Proteomes" id="UP000185783">
    <property type="component" value="Unassembled WGS sequence"/>
</dbReference>
<protein>
    <recommendedName>
        <fullName evidence="3 5">Flagellar hook protein FlgE</fullName>
    </recommendedName>
</protein>
<dbReference type="Pfam" id="PF06429">
    <property type="entry name" value="Flg_bbr_C"/>
    <property type="match status" value="1"/>
</dbReference>
<dbReference type="EMBL" id="LVVZ01000022">
    <property type="protein sequence ID" value="OKL43087.1"/>
    <property type="molecule type" value="Genomic_DNA"/>
</dbReference>
<comment type="caution">
    <text evidence="10">The sequence shown here is derived from an EMBL/GenBank/DDBJ whole genome shotgun (WGS) entry which is preliminary data.</text>
</comment>
<sequence length="403" mass="41450">MSIYGIMNTSVSGMNAQANKLSTVADNVANVNTVGYKGVETQFSSMVVGSGGSGHNSGSVRTSVVQSISQEGGYNFTTSGTDLAVRGNGFFIVNDASGTPYLTRAGAFVIDNSGDLVNTAGYYLQGYPIDAAGNINSAANSTAGLETVNVSNMEMQAVPSDSGKLNATLPFGAAVGDTESTSMVVYDYNGNEVKVDFAYTKTGVNQWEVTATSSDPAYTATLNPATATLDFDPATGSVTAGGNFDIEITGPDPAAPMQTIAMDAGGSKHLAGDFSVLDVDVNGNAPSSVESIRIDQDGTLNAIFGNGDEIAIYKIPVGDVPSPDNLTAQSGNVYSVTNASGELRIGLPGEAGLGDMLSGALEGSNVDLATELTEMIQSQRSYSANSKVFTTSSEILQELVNLR</sequence>
<dbReference type="InterPro" id="IPR020013">
    <property type="entry name" value="Flagellar_FlgE/F/G"/>
</dbReference>
<dbReference type="InterPro" id="IPR011491">
    <property type="entry name" value="FlgE_D2"/>
</dbReference>
<gene>
    <name evidence="10" type="ORF">A3843_15270</name>
</gene>
<dbReference type="Pfam" id="PF00460">
    <property type="entry name" value="Flg_bb_rod"/>
    <property type="match status" value="1"/>
</dbReference>
<evidence type="ECO:0000256" key="4">
    <source>
        <dbReference type="ARBA" id="ARBA00023143"/>
    </source>
</evidence>
<evidence type="ECO:0000256" key="2">
    <source>
        <dbReference type="ARBA" id="ARBA00009677"/>
    </source>
</evidence>
<dbReference type="NCBIfam" id="TIGR03506">
    <property type="entry name" value="FlgEFG_subfam"/>
    <property type="match status" value="1"/>
</dbReference>
<name>A0A1U7JED9_9HYPH</name>
<dbReference type="Pfam" id="PF07559">
    <property type="entry name" value="FlgE_D2"/>
    <property type="match status" value="1"/>
</dbReference>
<dbReference type="GO" id="GO:0071978">
    <property type="term" value="P:bacterial-type flagellum-dependent swarming motility"/>
    <property type="evidence" value="ECO:0007669"/>
    <property type="project" value="TreeGrafter"/>
</dbReference>
<comment type="function">
    <text evidence="5">A flexible structure which links the flagellar filament to the drive apparatus in the basal body.</text>
</comment>
<dbReference type="Pfam" id="PF22692">
    <property type="entry name" value="LlgE_F_G_D1"/>
    <property type="match status" value="1"/>
</dbReference>
<evidence type="ECO:0000256" key="5">
    <source>
        <dbReference type="RuleBase" id="RU362116"/>
    </source>
</evidence>
<comment type="similarity">
    <text evidence="2 5">Belongs to the flagella basal body rod proteins family.</text>
</comment>
<dbReference type="SUPFAM" id="SSF117143">
    <property type="entry name" value="Flagellar hook protein flgE"/>
    <property type="match status" value="1"/>
</dbReference>
<dbReference type="InterPro" id="IPR010930">
    <property type="entry name" value="Flg_bb/hook_C_dom"/>
</dbReference>
<dbReference type="STRING" id="197461.A3843_15270"/>
<dbReference type="InterPro" id="IPR053967">
    <property type="entry name" value="LlgE_F_G-like_D1"/>
</dbReference>
<dbReference type="OrthoDB" id="8372879at2"/>
<dbReference type="PROSITE" id="PS00588">
    <property type="entry name" value="FLAGELLA_BB_ROD"/>
    <property type="match status" value="1"/>
</dbReference>
<dbReference type="PANTHER" id="PTHR30435">
    <property type="entry name" value="FLAGELLAR PROTEIN"/>
    <property type="match status" value="1"/>
</dbReference>
<dbReference type="GO" id="GO:0009425">
    <property type="term" value="C:bacterial-type flagellum basal body"/>
    <property type="evidence" value="ECO:0007669"/>
    <property type="project" value="UniProtKB-SubCell"/>
</dbReference>
<proteinExistence type="inferred from homology"/>
<keyword evidence="4 5" id="KW-0975">Bacterial flagellum</keyword>
<feature type="domain" description="Flagellar hook protein FlgE D2" evidence="8">
    <location>
        <begin position="178"/>
        <end position="283"/>
    </location>
</feature>
<evidence type="ECO:0000259" key="8">
    <source>
        <dbReference type="Pfam" id="PF07559"/>
    </source>
</evidence>
<evidence type="ECO:0000259" key="6">
    <source>
        <dbReference type="Pfam" id="PF00460"/>
    </source>
</evidence>
<dbReference type="InterPro" id="IPR019776">
    <property type="entry name" value="Flagellar_basal_body_rod_CS"/>
</dbReference>
<dbReference type="InterPro" id="IPR001444">
    <property type="entry name" value="Flag_bb_rod_N"/>
</dbReference>
<dbReference type="AlphaFoldDB" id="A0A1U7JED9"/>
<accession>A0A1U7JED9</accession>
<dbReference type="InterPro" id="IPR037058">
    <property type="entry name" value="Falgellar_hook_FlgE_sf"/>
</dbReference>
<reference evidence="10 11" key="1">
    <citation type="submission" date="2016-03" db="EMBL/GenBank/DDBJ databases">
        <title>Genome sequence of Nesiotobacter sp. nov., a moderately halophilic alphaproteobacterium isolated from the Yellow Sea, China.</title>
        <authorList>
            <person name="Zhang G."/>
            <person name="Zhang R."/>
        </authorList>
    </citation>
    <scope>NUCLEOTIDE SEQUENCE [LARGE SCALE GENOMIC DNA]</scope>
    <source>
        <strain evidence="10 11">WB1-6</strain>
    </source>
</reference>
<evidence type="ECO:0000313" key="11">
    <source>
        <dbReference type="Proteomes" id="UP000185783"/>
    </source>
</evidence>
<evidence type="ECO:0000313" key="10">
    <source>
        <dbReference type="EMBL" id="OKL43087.1"/>
    </source>
</evidence>
<keyword evidence="11" id="KW-1185">Reference proteome</keyword>
<dbReference type="Gene3D" id="2.60.98.20">
    <property type="entry name" value="Flagellar hook protein FlgE"/>
    <property type="match status" value="1"/>
</dbReference>
<dbReference type="GO" id="GO:0005829">
    <property type="term" value="C:cytosol"/>
    <property type="evidence" value="ECO:0007669"/>
    <property type="project" value="TreeGrafter"/>
</dbReference>
<dbReference type="GO" id="GO:0009424">
    <property type="term" value="C:bacterial-type flagellum hook"/>
    <property type="evidence" value="ECO:0007669"/>
    <property type="project" value="TreeGrafter"/>
</dbReference>
<dbReference type="InterPro" id="IPR037925">
    <property type="entry name" value="FlgE/F/G-like"/>
</dbReference>
<feature type="domain" description="Flagellar basal body rod protein N-terminal" evidence="6">
    <location>
        <begin position="7"/>
        <end position="37"/>
    </location>
</feature>
<feature type="domain" description="Flagellar basal-body/hook protein C-terminal" evidence="7">
    <location>
        <begin position="358"/>
        <end position="402"/>
    </location>
</feature>